<keyword evidence="8" id="KW-1185">Reference proteome</keyword>
<organism evidence="7 8">
    <name type="scientific">Terrabacter tumescens</name>
    <dbReference type="NCBI Taxonomy" id="60443"/>
    <lineage>
        <taxon>Bacteria</taxon>
        <taxon>Bacillati</taxon>
        <taxon>Actinomycetota</taxon>
        <taxon>Actinomycetes</taxon>
        <taxon>Micrococcales</taxon>
        <taxon>Intrasporangiaceae</taxon>
        <taxon>Terrabacter</taxon>
    </lineage>
</organism>
<comment type="subcellular location">
    <subcellularLocation>
        <location evidence="1">Membrane</location>
    </subcellularLocation>
</comment>
<keyword evidence="2 6" id="KW-0812">Transmembrane</keyword>
<dbReference type="EMBL" id="BMNZ01000008">
    <property type="protein sequence ID" value="GGN07081.1"/>
    <property type="molecule type" value="Genomic_DNA"/>
</dbReference>
<protein>
    <recommendedName>
        <fullName evidence="9">Interferon-induced transmembrane protein</fullName>
    </recommendedName>
</protein>
<accession>A0ABQ2IFR3</accession>
<evidence type="ECO:0000256" key="3">
    <source>
        <dbReference type="ARBA" id="ARBA00022989"/>
    </source>
</evidence>
<keyword evidence="4 6" id="KW-0472">Membrane</keyword>
<dbReference type="RefSeq" id="WP_052358908.1">
    <property type="nucleotide sequence ID" value="NZ_BMNZ01000008.1"/>
</dbReference>
<evidence type="ECO:0000313" key="8">
    <source>
        <dbReference type="Proteomes" id="UP000623461"/>
    </source>
</evidence>
<sequence>MDDRRPDPTQDTWSQWLPDLESPQSTSPTPGVAPGSTPPVGPDAPPTSPPAAPVPLPPPANRVDPLPYAATPIAEWVGPRPGQAPPPSTRLGWAILCTIFCFTPFGIVAIAKSTQVSPKWALGDWDGARAASQSVKTWCLLAAATWPGSFMLFSCMGMVGGGHLSIRL</sequence>
<evidence type="ECO:0000256" key="4">
    <source>
        <dbReference type="ARBA" id="ARBA00023136"/>
    </source>
</evidence>
<dbReference type="InterPro" id="IPR007593">
    <property type="entry name" value="CD225/Dispanin_fam"/>
</dbReference>
<dbReference type="Proteomes" id="UP000623461">
    <property type="component" value="Unassembled WGS sequence"/>
</dbReference>
<dbReference type="PANTHER" id="PTHR14948">
    <property type="entry name" value="NG5"/>
    <property type="match status" value="1"/>
</dbReference>
<reference evidence="8" key="1">
    <citation type="journal article" date="2019" name="Int. J. Syst. Evol. Microbiol.">
        <title>The Global Catalogue of Microorganisms (GCM) 10K type strain sequencing project: providing services to taxonomists for standard genome sequencing and annotation.</title>
        <authorList>
            <consortium name="The Broad Institute Genomics Platform"/>
            <consortium name="The Broad Institute Genome Sequencing Center for Infectious Disease"/>
            <person name="Wu L."/>
            <person name="Ma J."/>
        </authorList>
    </citation>
    <scope>NUCLEOTIDE SEQUENCE [LARGE SCALE GENOMIC DNA]</scope>
    <source>
        <strain evidence="8">JCM 1365</strain>
    </source>
</reference>
<evidence type="ECO:0000256" key="5">
    <source>
        <dbReference type="SAM" id="MobiDB-lite"/>
    </source>
</evidence>
<dbReference type="Pfam" id="PF04505">
    <property type="entry name" value="CD225"/>
    <property type="match status" value="1"/>
</dbReference>
<dbReference type="PANTHER" id="PTHR14948:SF44">
    <property type="entry name" value="PROLINE-RICH TRANSMEMBRANE PROTEIN 1-LIKE"/>
    <property type="match status" value="1"/>
</dbReference>
<evidence type="ECO:0000256" key="6">
    <source>
        <dbReference type="SAM" id="Phobius"/>
    </source>
</evidence>
<dbReference type="InterPro" id="IPR051423">
    <property type="entry name" value="CD225/Dispanin"/>
</dbReference>
<evidence type="ECO:0000313" key="7">
    <source>
        <dbReference type="EMBL" id="GGN07081.1"/>
    </source>
</evidence>
<evidence type="ECO:0008006" key="9">
    <source>
        <dbReference type="Google" id="ProtNLM"/>
    </source>
</evidence>
<feature type="region of interest" description="Disordered" evidence="5">
    <location>
        <begin position="1"/>
        <end position="66"/>
    </location>
</feature>
<feature type="compositionally biased region" description="Pro residues" evidence="5">
    <location>
        <begin position="36"/>
        <end position="60"/>
    </location>
</feature>
<feature type="transmembrane region" description="Helical" evidence="6">
    <location>
        <begin position="138"/>
        <end position="159"/>
    </location>
</feature>
<keyword evidence="3 6" id="KW-1133">Transmembrane helix</keyword>
<proteinExistence type="predicted"/>
<evidence type="ECO:0000256" key="1">
    <source>
        <dbReference type="ARBA" id="ARBA00004370"/>
    </source>
</evidence>
<evidence type="ECO:0000256" key="2">
    <source>
        <dbReference type="ARBA" id="ARBA00022692"/>
    </source>
</evidence>
<name>A0ABQ2IFR3_9MICO</name>
<comment type="caution">
    <text evidence="7">The sequence shown here is derived from an EMBL/GenBank/DDBJ whole genome shotgun (WGS) entry which is preliminary data.</text>
</comment>
<gene>
    <name evidence="7" type="ORF">GCM10009721_38460</name>
</gene>
<feature type="transmembrane region" description="Helical" evidence="6">
    <location>
        <begin position="91"/>
        <end position="111"/>
    </location>
</feature>